<feature type="domain" description="2Fe-2S ferredoxin-type" evidence="7">
    <location>
        <begin position="207"/>
        <end position="312"/>
    </location>
</feature>
<comment type="similarity">
    <text evidence="1">Belongs to the adrenodoxin/putidaredoxin family.</text>
</comment>
<dbReference type="SUPFAM" id="SSF54292">
    <property type="entry name" value="2Fe-2S ferredoxin-like"/>
    <property type="match status" value="1"/>
</dbReference>
<dbReference type="Gene3D" id="3.10.20.30">
    <property type="match status" value="1"/>
</dbReference>
<dbReference type="EMBL" id="JALLBG020000107">
    <property type="protein sequence ID" value="KAL3764369.1"/>
    <property type="molecule type" value="Genomic_DNA"/>
</dbReference>
<keyword evidence="3" id="KW-0479">Metal-binding</keyword>
<keyword evidence="5" id="KW-0411">Iron-sulfur</keyword>
<dbReference type="GO" id="GO:0046872">
    <property type="term" value="F:metal ion binding"/>
    <property type="evidence" value="ECO:0007669"/>
    <property type="project" value="UniProtKB-KW"/>
</dbReference>
<keyword evidence="2" id="KW-0001">2Fe-2S</keyword>
<name>A0ABD3MN66_9STRA</name>
<evidence type="ECO:0000256" key="5">
    <source>
        <dbReference type="ARBA" id="ARBA00023014"/>
    </source>
</evidence>
<evidence type="ECO:0000256" key="3">
    <source>
        <dbReference type="ARBA" id="ARBA00022723"/>
    </source>
</evidence>
<dbReference type="AlphaFoldDB" id="A0ABD3MN66"/>
<dbReference type="PANTHER" id="PTHR23426:SF65">
    <property type="entry name" value="FERREDOXIN-2, MITOCHONDRIAL"/>
    <property type="match status" value="1"/>
</dbReference>
<dbReference type="GO" id="GO:0051537">
    <property type="term" value="F:2 iron, 2 sulfur cluster binding"/>
    <property type="evidence" value="ECO:0007669"/>
    <property type="project" value="UniProtKB-KW"/>
</dbReference>
<comment type="caution">
    <text evidence="8">The sequence shown here is derived from an EMBL/GenBank/DDBJ whole genome shotgun (WGS) entry which is preliminary data.</text>
</comment>
<dbReference type="PROSITE" id="PS51085">
    <property type="entry name" value="2FE2S_FER_2"/>
    <property type="match status" value="1"/>
</dbReference>
<evidence type="ECO:0000256" key="2">
    <source>
        <dbReference type="ARBA" id="ARBA00022714"/>
    </source>
</evidence>
<accession>A0ABD3MN66</accession>
<dbReference type="InterPro" id="IPR001041">
    <property type="entry name" value="2Fe-2S_ferredoxin-type"/>
</dbReference>
<organism evidence="8 9">
    <name type="scientific">Discostella pseudostelligera</name>
    <dbReference type="NCBI Taxonomy" id="259834"/>
    <lineage>
        <taxon>Eukaryota</taxon>
        <taxon>Sar</taxon>
        <taxon>Stramenopiles</taxon>
        <taxon>Ochrophyta</taxon>
        <taxon>Bacillariophyta</taxon>
        <taxon>Coscinodiscophyceae</taxon>
        <taxon>Thalassiosirophycidae</taxon>
        <taxon>Stephanodiscales</taxon>
        <taxon>Stephanodiscaceae</taxon>
        <taxon>Discostella</taxon>
    </lineage>
</organism>
<evidence type="ECO:0000256" key="4">
    <source>
        <dbReference type="ARBA" id="ARBA00023004"/>
    </source>
</evidence>
<evidence type="ECO:0000256" key="6">
    <source>
        <dbReference type="ARBA" id="ARBA00034078"/>
    </source>
</evidence>
<sequence>MMTSRPPIYRCSAAPTIVTAAATAALILFQCVNLVSSFAPPPVVLWKGKTTSYLSPMSMYSSSTSPSAAAEDDSDCIDINSDPRLARIRLPRALGIDWGTDLSFSFVYVRDLEPTGAAFLSGAVNVGDQICELRPVVDGSNKRNEDKTDDVAINLIGASFDKVMGSFASLGRDIRDVDIVFFRGTKEELKEACAGGGRSLSDGKEKITISVIQKNPDGTTARQEIEARAGCNVRKVLTDNGINVYQSLTRWTNCKGKQLCGTCIVNITDGSSGTNRKSLDEASTLRENPDSYRLSCVTFAYGDVTVETFPPINAAQWTR</sequence>
<reference evidence="8 9" key="1">
    <citation type="submission" date="2024-10" db="EMBL/GenBank/DDBJ databases">
        <title>Updated reference genomes for cyclostephanoid diatoms.</title>
        <authorList>
            <person name="Roberts W.R."/>
            <person name="Alverson A.J."/>
        </authorList>
    </citation>
    <scope>NUCLEOTIDE SEQUENCE [LARGE SCALE GENOMIC DNA]</scope>
    <source>
        <strain evidence="8 9">AJA232-27</strain>
    </source>
</reference>
<dbReference type="Proteomes" id="UP001530293">
    <property type="component" value="Unassembled WGS sequence"/>
</dbReference>
<dbReference type="InterPro" id="IPR001055">
    <property type="entry name" value="Adrenodoxin-like"/>
</dbReference>
<comment type="cofactor">
    <cofactor evidence="6">
        <name>[2Fe-2S] cluster</name>
        <dbReference type="ChEBI" id="CHEBI:190135"/>
    </cofactor>
</comment>
<dbReference type="PANTHER" id="PTHR23426">
    <property type="entry name" value="FERREDOXIN/ADRENODOXIN"/>
    <property type="match status" value="1"/>
</dbReference>
<dbReference type="CDD" id="cd00207">
    <property type="entry name" value="fer2"/>
    <property type="match status" value="1"/>
</dbReference>
<gene>
    <name evidence="8" type="ORF">ACHAWU_006007</name>
</gene>
<evidence type="ECO:0000313" key="8">
    <source>
        <dbReference type="EMBL" id="KAL3764369.1"/>
    </source>
</evidence>
<evidence type="ECO:0000259" key="7">
    <source>
        <dbReference type="PROSITE" id="PS51085"/>
    </source>
</evidence>
<evidence type="ECO:0000313" key="9">
    <source>
        <dbReference type="Proteomes" id="UP001530293"/>
    </source>
</evidence>
<keyword evidence="4" id="KW-0408">Iron</keyword>
<dbReference type="InterPro" id="IPR036010">
    <property type="entry name" value="2Fe-2S_ferredoxin-like_sf"/>
</dbReference>
<dbReference type="InterPro" id="IPR012675">
    <property type="entry name" value="Beta-grasp_dom_sf"/>
</dbReference>
<protein>
    <recommendedName>
        <fullName evidence="7">2Fe-2S ferredoxin-type domain-containing protein</fullName>
    </recommendedName>
</protein>
<proteinExistence type="inferred from homology"/>
<dbReference type="Pfam" id="PF00111">
    <property type="entry name" value="Fer2"/>
    <property type="match status" value="1"/>
</dbReference>
<keyword evidence="9" id="KW-1185">Reference proteome</keyword>
<evidence type="ECO:0000256" key="1">
    <source>
        <dbReference type="ARBA" id="ARBA00010914"/>
    </source>
</evidence>